<evidence type="ECO:0000313" key="3">
    <source>
        <dbReference type="Proteomes" id="UP000053758"/>
    </source>
</evidence>
<dbReference type="Gene3D" id="3.30.530.20">
    <property type="match status" value="1"/>
</dbReference>
<evidence type="ECO:0000313" key="2">
    <source>
        <dbReference type="EMBL" id="GAK65157.1"/>
    </source>
</evidence>
<reference evidence="2" key="1">
    <citation type="submission" date="2014-07" db="EMBL/GenBank/DDBJ databases">
        <title>Draft genome sequence of the yeast Pseudozyma antarctica JCM 10317 known as a producer of lipase B which used in a wide range of industrial applications.</title>
        <authorList>
            <person name="Morita T."/>
            <person name="Saika A."/>
            <person name="Koike H."/>
        </authorList>
    </citation>
    <scope>NUCLEOTIDE SEQUENCE</scope>
    <source>
        <strain evidence="2">JCM 10317</strain>
    </source>
</reference>
<proteinExistence type="predicted"/>
<dbReference type="InterPro" id="IPR023393">
    <property type="entry name" value="START-like_dom_sf"/>
</dbReference>
<protein>
    <submittedName>
        <fullName evidence="2">Polyketide cyclase</fullName>
    </submittedName>
</protein>
<feature type="signal peptide" evidence="1">
    <location>
        <begin position="1"/>
        <end position="25"/>
    </location>
</feature>
<evidence type="ECO:0000256" key="1">
    <source>
        <dbReference type="SAM" id="SignalP"/>
    </source>
</evidence>
<keyword evidence="3" id="KW-1185">Reference proteome</keyword>
<dbReference type="HOGENOM" id="CLU_490000_0_0_1"/>
<dbReference type="SUPFAM" id="SSF55961">
    <property type="entry name" value="Bet v1-like"/>
    <property type="match status" value="1"/>
</dbReference>
<dbReference type="Proteomes" id="UP000053758">
    <property type="component" value="Unassembled WGS sequence"/>
</dbReference>
<gene>
    <name evidence="2" type="ORF">PAN0_008c3374</name>
</gene>
<dbReference type="RefSeq" id="XP_014656361.1">
    <property type="nucleotide sequence ID" value="XM_014800875.1"/>
</dbReference>
<name>A0A081CER1_PSEA2</name>
<sequence>MAPIRAKALLVFWCYLAFSAGLEQALVPFPALKPALGLPSFDFTVTKVGRASKTTITPAPVPIASTATQTVVTTSTDLPVTDTSTVSTTPRVTQTDTATATQTVTVDGETVTVTQTSTSTVPTADGFTPVASQIVAAGAQPFRRALPTIAADQHFWAKGAPKSPVLLRIGQQSNLKNKSVACNKVVEVVKERIAIGFLQKTRTITAAPQTTTRQTMLTATSTVTVAPPRVSVTETSTAPTSTSTVSTTTTQTETASTLATATTTAYTVRAINNLVSRIDSRPIDGGGLNGDIAGINAASAMEGCEACQRDTRCQPSFFYATTACYLFIADTCPAPHTAYLSDGNEVFTISNGRCGSIGMQKGYRKTRSVLACMLSSTHCSQMTSTLSQIVWPKGFEPGLTDNFASNEVIVAGLDAAAVWRCLNNTDEWPGYYSNASDIRFPNDDGPELSQDVYFRFSTFGFAVEAKVIEWQPPTDGKPGRVSWHGWVEGDQDHRLDVIHAWIIEDLSHNRVRILTQETQNGKPAKEMASVLPNPMINGHQEWLVGLVKCARSKRLA</sequence>
<accession>A0A081CER1</accession>
<organism evidence="2">
    <name type="scientific">Pseudozyma antarctica</name>
    <name type="common">Yeast</name>
    <name type="synonym">Candida antarctica</name>
    <dbReference type="NCBI Taxonomy" id="84753"/>
    <lineage>
        <taxon>Eukaryota</taxon>
        <taxon>Fungi</taxon>
        <taxon>Dikarya</taxon>
        <taxon>Basidiomycota</taxon>
        <taxon>Ustilaginomycotina</taxon>
        <taxon>Ustilaginomycetes</taxon>
        <taxon>Ustilaginales</taxon>
        <taxon>Ustilaginaceae</taxon>
        <taxon>Moesziomyces</taxon>
    </lineage>
</organism>
<dbReference type="AlphaFoldDB" id="A0A081CER1"/>
<dbReference type="GeneID" id="26304202"/>
<dbReference type="EMBL" id="DF830075">
    <property type="protein sequence ID" value="GAK65157.1"/>
    <property type="molecule type" value="Genomic_DNA"/>
</dbReference>
<feature type="chain" id="PRO_5001755751" evidence="1">
    <location>
        <begin position="26"/>
        <end position="556"/>
    </location>
</feature>
<keyword evidence="1" id="KW-0732">Signal</keyword>